<evidence type="ECO:0000256" key="6">
    <source>
        <dbReference type="ARBA" id="ARBA00022833"/>
    </source>
</evidence>
<dbReference type="PANTHER" id="PTHR23292:SF14">
    <property type="entry name" value="FI16615P1-RELATED"/>
    <property type="match status" value="1"/>
</dbReference>
<reference evidence="11" key="2">
    <citation type="submission" date="2018-07" db="EMBL/GenBank/DDBJ databases">
        <authorList>
            <person name="Quirk P.G."/>
            <person name="Krulwich T.A."/>
        </authorList>
    </citation>
    <scope>NUCLEOTIDE SEQUENCE</scope>
</reference>
<feature type="compositionally biased region" description="Polar residues" evidence="8">
    <location>
        <begin position="71"/>
        <end position="80"/>
    </location>
</feature>
<dbReference type="PANTHER" id="PTHR23292">
    <property type="entry name" value="LIPOPOLYSACCHARIDE-INDUCED TUMOR NECROSIS FACTOR-ALPHA FACTOR"/>
    <property type="match status" value="1"/>
</dbReference>
<dbReference type="VEuPathDB" id="VectorBase:CSON009817"/>
<gene>
    <name evidence="10" type="primary">CSON009817</name>
</gene>
<keyword evidence="6" id="KW-0862">Zinc</keyword>
<dbReference type="SMART" id="SM00714">
    <property type="entry name" value="LITAF"/>
    <property type="match status" value="1"/>
</dbReference>
<protein>
    <submittedName>
        <fullName evidence="10">CSON009817 protein</fullName>
    </submittedName>
</protein>
<organism evidence="10">
    <name type="scientific">Culicoides sonorensis</name>
    <name type="common">Biting midge</name>
    <dbReference type="NCBI Taxonomy" id="179676"/>
    <lineage>
        <taxon>Eukaryota</taxon>
        <taxon>Metazoa</taxon>
        <taxon>Ecdysozoa</taxon>
        <taxon>Arthropoda</taxon>
        <taxon>Hexapoda</taxon>
        <taxon>Insecta</taxon>
        <taxon>Pterygota</taxon>
        <taxon>Neoptera</taxon>
        <taxon>Endopterygota</taxon>
        <taxon>Diptera</taxon>
        <taxon>Nematocera</taxon>
        <taxon>Chironomoidea</taxon>
        <taxon>Ceratopogonidae</taxon>
        <taxon>Ceratopogoninae</taxon>
        <taxon>Culicoides</taxon>
        <taxon>Monoculicoides</taxon>
    </lineage>
</organism>
<feature type="region of interest" description="Disordered" evidence="8">
    <location>
        <begin position="1"/>
        <end position="80"/>
    </location>
</feature>
<evidence type="ECO:0000256" key="4">
    <source>
        <dbReference type="ARBA" id="ARBA00005975"/>
    </source>
</evidence>
<dbReference type="GO" id="GO:0008270">
    <property type="term" value="F:zinc ion binding"/>
    <property type="evidence" value="ECO:0007669"/>
    <property type="project" value="TreeGrafter"/>
</dbReference>
<feature type="domain" description="LITAF" evidence="9">
    <location>
        <begin position="88"/>
        <end position="173"/>
    </location>
</feature>
<evidence type="ECO:0000256" key="5">
    <source>
        <dbReference type="ARBA" id="ARBA00022723"/>
    </source>
</evidence>
<evidence type="ECO:0000313" key="11">
    <source>
        <dbReference type="EMBL" id="SSX35376.1"/>
    </source>
</evidence>
<dbReference type="AlphaFoldDB" id="A0A336LHB8"/>
<keyword evidence="7" id="KW-0472">Membrane</keyword>
<dbReference type="Pfam" id="PF10601">
    <property type="entry name" value="zf-LITAF-like"/>
    <property type="match status" value="1"/>
</dbReference>
<dbReference type="InterPro" id="IPR006629">
    <property type="entry name" value="LITAF"/>
</dbReference>
<evidence type="ECO:0000256" key="7">
    <source>
        <dbReference type="ARBA" id="ARBA00023136"/>
    </source>
</evidence>
<dbReference type="EMBL" id="UFQS01003938">
    <property type="protein sequence ID" value="SSX16043.1"/>
    <property type="molecule type" value="Genomic_DNA"/>
</dbReference>
<keyword evidence="5" id="KW-0479">Metal-binding</keyword>
<name>A0A336LHB8_CULSO</name>
<dbReference type="PROSITE" id="PS51837">
    <property type="entry name" value="LITAF"/>
    <property type="match status" value="1"/>
</dbReference>
<reference evidence="10" key="1">
    <citation type="submission" date="2018-04" db="EMBL/GenBank/DDBJ databases">
        <authorList>
            <person name="Go L.Y."/>
            <person name="Mitchell J.A."/>
        </authorList>
    </citation>
    <scope>NUCLEOTIDE SEQUENCE</scope>
    <source>
        <tissue evidence="10">Whole organism</tissue>
    </source>
</reference>
<evidence type="ECO:0000256" key="3">
    <source>
        <dbReference type="ARBA" id="ARBA00004630"/>
    </source>
</evidence>
<feature type="compositionally biased region" description="Polar residues" evidence="8">
    <location>
        <begin position="16"/>
        <end position="41"/>
    </location>
</feature>
<dbReference type="GO" id="GO:0005765">
    <property type="term" value="C:lysosomal membrane"/>
    <property type="evidence" value="ECO:0007669"/>
    <property type="project" value="UniProtKB-SubCell"/>
</dbReference>
<comment type="similarity">
    <text evidence="4">Belongs to the CDIP1/LITAF family.</text>
</comment>
<dbReference type="GO" id="GO:0031902">
    <property type="term" value="C:late endosome membrane"/>
    <property type="evidence" value="ECO:0007669"/>
    <property type="project" value="UniProtKB-SubCell"/>
</dbReference>
<proteinExistence type="inferred from homology"/>
<accession>A0A336LHB8</accession>
<evidence type="ECO:0000256" key="8">
    <source>
        <dbReference type="SAM" id="MobiDB-lite"/>
    </source>
</evidence>
<evidence type="ECO:0000256" key="1">
    <source>
        <dbReference type="ARBA" id="ARBA00004414"/>
    </source>
</evidence>
<evidence type="ECO:0000259" key="9">
    <source>
        <dbReference type="PROSITE" id="PS51837"/>
    </source>
</evidence>
<dbReference type="EMBL" id="UFQT01003938">
    <property type="protein sequence ID" value="SSX35376.1"/>
    <property type="molecule type" value="Genomic_DNA"/>
</dbReference>
<dbReference type="InterPro" id="IPR037519">
    <property type="entry name" value="LITAF_fam"/>
</dbReference>
<sequence length="174" mass="19029">MPKEVNVTVDPRPLDSQGNPQDVNQNPPAYSTIGFANNSQPAAYPPPTSGYPPQQGYPHQPPQPGYPPQQNMGWNQGPQVTQPGVIITSPVVVQPTRVVMAGAQPYVTICPNCRQQITTRTDSETSMVQHFWAMGLCIIGCWPCCLIPYCIKDCQNTTHYCSNCGQMIGRHGTC</sequence>
<dbReference type="OMA" id="CQETVIT"/>
<evidence type="ECO:0000256" key="2">
    <source>
        <dbReference type="ARBA" id="ARBA00004481"/>
    </source>
</evidence>
<evidence type="ECO:0000313" key="10">
    <source>
        <dbReference type="EMBL" id="SSX16043.1"/>
    </source>
</evidence>
<comment type="subcellular location">
    <subcellularLocation>
        <location evidence="2">Endosome membrane</location>
        <topology evidence="2">Peripheral membrane protein</topology>
    </subcellularLocation>
    <subcellularLocation>
        <location evidence="1">Late endosome membrane</location>
    </subcellularLocation>
    <subcellularLocation>
        <location evidence="3">Lysosome membrane</location>
        <topology evidence="3">Peripheral membrane protein</topology>
        <orientation evidence="3">Cytoplasmic side</orientation>
    </subcellularLocation>
</comment>